<sequence>MEEDCPQNLRCYLYKFHKQLDLTKIQQIYAHLRYRCLALHSISRTVKILKISHTKRNDQEAPLNNITAFQWVYDRKSSSIKDQGVARFVALSVNGEILAGKLTEETLTTDVKQVVSDVVREKGLSPEDCQSVQLISGEGEHVVLATPSHLICLQFRDTQSFNAVSTIPLPPSNGDAQQCLHILSGVAAVLNRNKNTLYFYEIETGNLFCQVDLYRTNIEPDRLIRWQVSRDLQTLMFVENTLSVTVVDLEQYAQDNPVCVETITSTDTTGGDTSHGSCLTCDVGDVVWREKLLTLHGQHSETKSTPWYQVKHNVKVGSYAVTKKRWKVSGFLGKSKVQENKINSFLIGKVFLPPSLQNLSIVDTTLGKSVVSLVFHSDKENFLCVCDTKTSTVTTERLCSQSRVILSRDPNFPHFITTPTHLMGVVMDQTIGQEDFVSKMMVYAGASVADTLCHINKWGRCSIPIRTLEIGLKQRQLDTVVFFLKSKENFFSSSKLATPTSPGVTSPSWSLTSNHHDNLMQLEPALQLLIETVKIHLTDKGSERFSKKLAEILLDFLYELLHDGLNLLDKEKESYGQEEEVKCLNMAIEKLLDLIGEVRGCIDKQLQQNSGLSGMPGTADRVPEAGTPASEWSGMSKEAVIESGVTGNCIPALQTYLCDQGHKADLTCIIRASLNKIVQYLSHQQTKPALLILANLGLNIDATLWEKALMSVNKSTRDFIIKELRSRAPLTQEQDDLVTFCDSLSKHYPCQSHRAAVAGLQQQGGPEMSTLQRSCGIQLADKKYDLSEECGEIDSVLENDVNQSDDSKEKIVNQSGRYSNVLMGWLQWWNPDTQQMVLLDTRIEDKGWREELKCRLDLVVDYLARHNKLDILKDLIDQAAESGNHTIVQEIHSQASKLTAFTFLQVTRYCVQNKLYLDQADFPMLLEQMRYVGGPLVVPHPLASYPVHIQERFHQDFTKYCVHNNLPSLLWQYCLLHRVQSDVLSRVAQASSDHQWLDFFVHMYSVATNPHNTVSICEASVANAALTWSLDGAVIPALIGQGEVLTALATLIYSPHTLQQITPGTDMTAMFGGLSVEALEQALQPYPKLHVALFPTSTIDKPQNDVTIYQLLKDNAPFSPSRLFGWQSMNRTTGEESLRQLPHFSMSELVNRFAYTERIRYTYYLRQGRPSFAFASFLAEQLDTDPTTLSNKSILAACGTALWIGIKNFHNPQISCACVVFTEMLGQNSILIRTYLQVGQEILLYLNSCLTGNIDRRKEQARHNEAEIASWLCGCALHQRKQATFLLVKLEEAISASLDKDDIPSTSFEAGQKWTIAVLFCQVLHIQMTTKFLEECCQADKWLSFLWFAQTHQYPKEQLQSLLYKFKSVHLQQHLHYVIENAETRACDLGQVLTEGQGQAGSKGKDVRSSLYVRIGLKKDADSVDLSSDEEDQLTSVQQADDSDNGVLMVDIDSAPDDVFRVVFVTQSSKCQWRSLLQYSIILRNPLFSELAACIPEACGLPCLCGWLVAMLDVKEHDKFLKNYGKSAGKWNLRHLGSIIDIYLQNNWVSTLANGFHIFQPDSPIIPFFKFSAEFSERRNFSHCKILLEDFKESFHLYCHDITPEERAIIFGDTDWFQQLVFRVLQHHFTHTNSLYDILQLLRLLDSESIVLVFKFEVPDFARLARMLQMVVNVPIPDVNFASLVSTEESEVDGESRRILDVMVERQMFHQAREFAREAGLSHDHITMAEVKDEKSKLELSPLWHSSIVRKRFWKQCANSFLNYKLSVEQATDFFQTEAGLVESYQEKAYLYQLCVQHMEALARTDMLQLIDQTYHTLSIYRIRAKMEQIQQGDNSDDFMEDIFEDDSSHLPSDTHDRKKELLNYGKMPREDQVSNELTEEERKALDLLIQELLDSGQVIESCRLATDFHFYSRDLVIILTCIRLALGVVTVGESMDMTMVSLLAESTGHRRLSMATTQNIGRMNRKASMVSLASVASTTWDFLPVGQEKNVITMEALIDHCHHGNQCCKQVLNCYVIATVLDKGYEDVVLAKEFTILKELLQTSLPQRFWLASEFLSSSSLTNSQVAGFLCDSIVYAYKYTYGSEDLPQTDPAHTQGERDLLFNPTEDGGVAGQFVTLCPDPSILGVRLLDVVTGMSEEQHITTALLSVQTELLILSHTCHTTACNMEGISHVLRSARTITVSLANTQNFSLMVRLLTGVGRFTEMTYIFDSLKMNEHFELLLKKGIEKENSLKIALLDYLKRYHPSDIDTYDMVAHNFLMHREIAQMLESRARRGLNKYKEKLLENTTEIKTDLQNIVQDFTEAAESYYKESCLRHAQTCLRHARLVALQIQHLNPVLPVIHLSPGGAEKLIASHPKFLEALIVSETYGKKGSWPNALCHNVLMGGEFRYLQDFKSRIKLTTSLVSETIEKFQVEQNHSTQSLNNLKKFLETHCRDVKLKYKVAQDFGFRDLLSTMEKGDSSSYIQDLVHMAT</sequence>
<dbReference type="GO" id="GO:0007268">
    <property type="term" value="P:chemical synaptic transmission"/>
    <property type="evidence" value="ECO:0007669"/>
    <property type="project" value="TreeGrafter"/>
</dbReference>
<dbReference type="GO" id="GO:0030425">
    <property type="term" value="C:dendrite"/>
    <property type="evidence" value="ECO:0007669"/>
    <property type="project" value="TreeGrafter"/>
</dbReference>
<name>A0A210QZ20_MIZYE</name>
<dbReference type="Pfam" id="PF14649">
    <property type="entry name" value="Spatacsin_C"/>
    <property type="match status" value="1"/>
</dbReference>
<organism evidence="3 4">
    <name type="scientific">Mizuhopecten yessoensis</name>
    <name type="common">Japanese scallop</name>
    <name type="synonym">Patinopecten yessoensis</name>
    <dbReference type="NCBI Taxonomy" id="6573"/>
    <lineage>
        <taxon>Eukaryota</taxon>
        <taxon>Metazoa</taxon>
        <taxon>Spiralia</taxon>
        <taxon>Lophotrochozoa</taxon>
        <taxon>Mollusca</taxon>
        <taxon>Bivalvia</taxon>
        <taxon>Autobranchia</taxon>
        <taxon>Pteriomorphia</taxon>
        <taxon>Pectinida</taxon>
        <taxon>Pectinoidea</taxon>
        <taxon>Pectinidae</taxon>
        <taxon>Mizuhopecten</taxon>
    </lineage>
</organism>
<proteinExistence type="predicted"/>
<dbReference type="GO" id="GO:0030424">
    <property type="term" value="C:axon"/>
    <property type="evidence" value="ECO:0007669"/>
    <property type="project" value="TreeGrafter"/>
</dbReference>
<dbReference type="InterPro" id="IPR028103">
    <property type="entry name" value="Spatacsin"/>
</dbReference>
<evidence type="ECO:0000256" key="1">
    <source>
        <dbReference type="SAM" id="MobiDB-lite"/>
    </source>
</evidence>
<keyword evidence="4" id="KW-1185">Reference proteome</keyword>
<dbReference type="PANTHER" id="PTHR13650">
    <property type="entry name" value="SPATACSIN"/>
    <property type="match status" value="1"/>
</dbReference>
<dbReference type="STRING" id="6573.A0A210QZ20"/>
<dbReference type="GO" id="GO:0045202">
    <property type="term" value="C:synapse"/>
    <property type="evidence" value="ECO:0007669"/>
    <property type="project" value="TreeGrafter"/>
</dbReference>
<dbReference type="OrthoDB" id="2018754at2759"/>
<feature type="region of interest" description="Disordered" evidence="1">
    <location>
        <begin position="611"/>
        <end position="633"/>
    </location>
</feature>
<dbReference type="InterPro" id="IPR028107">
    <property type="entry name" value="Spatacsin_C_dom"/>
</dbReference>
<evidence type="ECO:0000313" key="3">
    <source>
        <dbReference type="EMBL" id="OWF53996.1"/>
    </source>
</evidence>
<protein>
    <submittedName>
        <fullName evidence="3">Spatacsin</fullName>
    </submittedName>
</protein>
<comment type="caution">
    <text evidence="3">The sequence shown here is derived from an EMBL/GenBank/DDBJ whole genome shotgun (WGS) entry which is preliminary data.</text>
</comment>
<dbReference type="GO" id="GO:0005737">
    <property type="term" value="C:cytoplasm"/>
    <property type="evidence" value="ECO:0007669"/>
    <property type="project" value="TreeGrafter"/>
</dbReference>
<gene>
    <name evidence="3" type="ORF">KP79_PYT15324</name>
</gene>
<reference evidence="3 4" key="1">
    <citation type="journal article" date="2017" name="Nat. Ecol. Evol.">
        <title>Scallop genome provides insights into evolution of bilaterian karyotype and development.</title>
        <authorList>
            <person name="Wang S."/>
            <person name="Zhang J."/>
            <person name="Jiao W."/>
            <person name="Li J."/>
            <person name="Xun X."/>
            <person name="Sun Y."/>
            <person name="Guo X."/>
            <person name="Huan P."/>
            <person name="Dong B."/>
            <person name="Zhang L."/>
            <person name="Hu X."/>
            <person name="Sun X."/>
            <person name="Wang J."/>
            <person name="Zhao C."/>
            <person name="Wang Y."/>
            <person name="Wang D."/>
            <person name="Huang X."/>
            <person name="Wang R."/>
            <person name="Lv J."/>
            <person name="Li Y."/>
            <person name="Zhang Z."/>
            <person name="Liu B."/>
            <person name="Lu W."/>
            <person name="Hui Y."/>
            <person name="Liang J."/>
            <person name="Zhou Z."/>
            <person name="Hou R."/>
            <person name="Li X."/>
            <person name="Liu Y."/>
            <person name="Li H."/>
            <person name="Ning X."/>
            <person name="Lin Y."/>
            <person name="Zhao L."/>
            <person name="Xing Q."/>
            <person name="Dou J."/>
            <person name="Li Y."/>
            <person name="Mao J."/>
            <person name="Guo H."/>
            <person name="Dou H."/>
            <person name="Li T."/>
            <person name="Mu C."/>
            <person name="Jiang W."/>
            <person name="Fu Q."/>
            <person name="Fu X."/>
            <person name="Miao Y."/>
            <person name="Liu J."/>
            <person name="Yu Q."/>
            <person name="Li R."/>
            <person name="Liao H."/>
            <person name="Li X."/>
            <person name="Kong Y."/>
            <person name="Jiang Z."/>
            <person name="Chourrout D."/>
            <person name="Li R."/>
            <person name="Bao Z."/>
        </authorList>
    </citation>
    <scope>NUCLEOTIDE SEQUENCE [LARGE SCALE GENOMIC DNA]</scope>
    <source>
        <strain evidence="3 4">PY_sf001</strain>
    </source>
</reference>
<dbReference type="EMBL" id="NEDP02001165">
    <property type="protein sequence ID" value="OWF53996.1"/>
    <property type="molecule type" value="Genomic_DNA"/>
</dbReference>
<dbReference type="GO" id="GO:0008088">
    <property type="term" value="P:axo-dendritic transport"/>
    <property type="evidence" value="ECO:0007669"/>
    <property type="project" value="TreeGrafter"/>
</dbReference>
<feature type="domain" description="Spatacsin C-terminal" evidence="2">
    <location>
        <begin position="2126"/>
        <end position="2415"/>
    </location>
</feature>
<evidence type="ECO:0000259" key="2">
    <source>
        <dbReference type="Pfam" id="PF14649"/>
    </source>
</evidence>
<dbReference type="PANTHER" id="PTHR13650:SF0">
    <property type="entry name" value="SPATACSIN"/>
    <property type="match status" value="1"/>
</dbReference>
<evidence type="ECO:0000313" key="4">
    <source>
        <dbReference type="Proteomes" id="UP000242188"/>
    </source>
</evidence>
<accession>A0A210QZ20</accession>
<dbReference type="Proteomes" id="UP000242188">
    <property type="component" value="Unassembled WGS sequence"/>
</dbReference>
<dbReference type="GO" id="GO:0048489">
    <property type="term" value="P:synaptic vesicle transport"/>
    <property type="evidence" value="ECO:0007669"/>
    <property type="project" value="TreeGrafter"/>
</dbReference>
<dbReference type="GO" id="GO:0007409">
    <property type="term" value="P:axonogenesis"/>
    <property type="evidence" value="ECO:0007669"/>
    <property type="project" value="TreeGrafter"/>
</dbReference>